<dbReference type="GO" id="GO:0048666">
    <property type="term" value="P:neuron development"/>
    <property type="evidence" value="ECO:0007669"/>
    <property type="project" value="UniProtKB-UniRule"/>
</dbReference>
<comment type="catalytic activity">
    <reaction evidence="3">
        <text>L-lysyl-[alpha-tubulin] + acetyl-CoA = N(6)-acetyl-L-lysyl-[alpha-tubulin] + CoA + H(+)</text>
        <dbReference type="Rhea" id="RHEA:15277"/>
        <dbReference type="Rhea" id="RHEA-COMP:11278"/>
        <dbReference type="Rhea" id="RHEA-COMP:11279"/>
        <dbReference type="ChEBI" id="CHEBI:15378"/>
        <dbReference type="ChEBI" id="CHEBI:29969"/>
        <dbReference type="ChEBI" id="CHEBI:57287"/>
        <dbReference type="ChEBI" id="CHEBI:57288"/>
        <dbReference type="ChEBI" id="CHEBI:61930"/>
        <dbReference type="EC" id="2.3.1.108"/>
    </reaction>
</comment>
<reference evidence="6" key="1">
    <citation type="submission" date="2021-12" db="EMBL/GenBank/DDBJ databases">
        <authorList>
            <person name="King R."/>
        </authorList>
    </citation>
    <scope>NUCLEOTIDE SEQUENCE</scope>
</reference>
<proteinExistence type="inferred from homology"/>
<dbReference type="Proteomes" id="UP001152759">
    <property type="component" value="Chromosome 10"/>
</dbReference>
<dbReference type="Gene3D" id="3.40.630.30">
    <property type="match status" value="1"/>
</dbReference>
<evidence type="ECO:0000256" key="1">
    <source>
        <dbReference type="ARBA" id="ARBA00022679"/>
    </source>
</evidence>
<dbReference type="EMBL" id="OU963871">
    <property type="protein sequence ID" value="CAH0383809.1"/>
    <property type="molecule type" value="Genomic_DNA"/>
</dbReference>
<sequence>MEFRFNLNNYIKQELTKIQSSLIPEGFTSQDRNEYGKCVEAVTEILHDMGIASQKAQGLNAPITSAEKLKNSDQILYLFSDLQANNGRGLVVGLLKIGEKNLFLVDRTGKLHEKKAMCILDFYVHESKQRMGCGKYMFDRMLKDMKVLPESLAIDKPSNLFLKFLEKHYGLHKVVPQNNNFVVFEEFFQYTDLASTNRRRDMKNGLHDKVESVQVGTQQNGMTNYGRHAAFKPVSTMGDILQPNHQHSNNNNNINEKCSKTIIHEVNVSPIDTEPASSERSLSPVSCASSQGPNSGRVSPAFSCRSDDPERLDLKFHHTHLW</sequence>
<dbReference type="KEGG" id="btab:109031895"/>
<evidence type="ECO:0000259" key="5">
    <source>
        <dbReference type="PROSITE" id="PS51730"/>
    </source>
</evidence>
<dbReference type="GO" id="GO:0070507">
    <property type="term" value="P:regulation of microtubule cytoskeleton organization"/>
    <property type="evidence" value="ECO:0007669"/>
    <property type="project" value="UniProtKB-UniRule"/>
</dbReference>
<dbReference type="AlphaFoldDB" id="A0A9P0A4E9"/>
<dbReference type="EC" id="2.3.1.108" evidence="3"/>
<keyword evidence="2 3" id="KW-0012">Acyltransferase</keyword>
<evidence type="ECO:0000256" key="3">
    <source>
        <dbReference type="HAMAP-Rule" id="MF_03130"/>
    </source>
</evidence>
<dbReference type="PROSITE" id="PS51730">
    <property type="entry name" value="GNAT_ATAT"/>
    <property type="match status" value="1"/>
</dbReference>
<dbReference type="Pfam" id="PF05301">
    <property type="entry name" value="Acetyltransf_16"/>
    <property type="match status" value="1"/>
</dbReference>
<evidence type="ECO:0000313" key="7">
    <source>
        <dbReference type="Proteomes" id="UP001152759"/>
    </source>
</evidence>
<comment type="caution">
    <text evidence="3">Lacks conserved residue(s) required for the propagation of feature annotation.</text>
</comment>
<dbReference type="GO" id="GO:0005874">
    <property type="term" value="C:microtubule"/>
    <property type="evidence" value="ECO:0007669"/>
    <property type="project" value="InterPro"/>
</dbReference>
<comment type="similarity">
    <text evidence="3">Belongs to the acetyltransferase ATAT1 family.</text>
</comment>
<accession>A0A9P0A4E9</accession>
<dbReference type="GO" id="GO:0019799">
    <property type="term" value="F:tubulin N-acetyltransferase activity"/>
    <property type="evidence" value="ECO:0007669"/>
    <property type="project" value="UniProtKB-UniRule"/>
</dbReference>
<dbReference type="PANTHER" id="PTHR12327">
    <property type="entry name" value="ALPHA-TUBULIN N-ACETYLTRANSFERASE 1"/>
    <property type="match status" value="1"/>
</dbReference>
<feature type="compositionally biased region" description="Polar residues" evidence="4">
    <location>
        <begin position="275"/>
        <end position="297"/>
    </location>
</feature>
<dbReference type="HAMAP" id="MF_03130">
    <property type="entry name" value="mec17"/>
    <property type="match status" value="1"/>
</dbReference>
<gene>
    <name evidence="6" type="ORF">BEMITA_LOCUS3221</name>
</gene>
<name>A0A9P0A4E9_BEMTA</name>
<dbReference type="InterPro" id="IPR007965">
    <property type="entry name" value="GNAT_ATAT"/>
</dbReference>
<evidence type="ECO:0000256" key="4">
    <source>
        <dbReference type="SAM" id="MobiDB-lite"/>
    </source>
</evidence>
<dbReference type="InterPro" id="IPR038746">
    <property type="entry name" value="Atat"/>
</dbReference>
<protein>
    <recommendedName>
        <fullName evidence="3">Alpha-tubulin N-acetyltransferase</fullName>
        <shortName evidence="3">Alpha-TAT</shortName>
        <shortName evidence="3">TAT</shortName>
        <ecNumber evidence="3">2.3.1.108</ecNumber>
    </recommendedName>
    <alternativeName>
        <fullName evidence="3">Acetyltransferase mec-17 homolog</fullName>
    </alternativeName>
</protein>
<keyword evidence="1 3" id="KW-0808">Transferase</keyword>
<organism evidence="6 7">
    <name type="scientific">Bemisia tabaci</name>
    <name type="common">Sweetpotato whitefly</name>
    <name type="synonym">Aleurodes tabaci</name>
    <dbReference type="NCBI Taxonomy" id="7038"/>
    <lineage>
        <taxon>Eukaryota</taxon>
        <taxon>Metazoa</taxon>
        <taxon>Ecdysozoa</taxon>
        <taxon>Arthropoda</taxon>
        <taxon>Hexapoda</taxon>
        <taxon>Insecta</taxon>
        <taxon>Pterygota</taxon>
        <taxon>Neoptera</taxon>
        <taxon>Paraneoptera</taxon>
        <taxon>Hemiptera</taxon>
        <taxon>Sternorrhyncha</taxon>
        <taxon>Aleyrodoidea</taxon>
        <taxon>Aleyrodidae</taxon>
        <taxon>Aleyrodinae</taxon>
        <taxon>Bemisia</taxon>
    </lineage>
</organism>
<feature type="site" description="Crucial for catalytic activity" evidence="3">
    <location>
        <position position="57"/>
    </location>
</feature>
<comment type="function">
    <text evidence="3">Specifically acetylates 'Lys-40' in alpha-tubulin on the lumenal side of microtubules. Promotes microtubule destabilization and accelerates microtubule dynamics; this activity may be independent of acetylation activity. Acetylates alpha-tubulin with a slow enzymatic rate, due to a catalytic site that is not optimized for acetyl transfer. Enters the microtubule through each end and diffuses quickly throughout the lumen of microtubules. Acetylates only long/old microtubules because of its slow acetylation rate since it does not have time to act on dynamically unstable microtubules before the enzyme is released.</text>
</comment>
<dbReference type="PANTHER" id="PTHR12327:SF0">
    <property type="entry name" value="ALPHA-TUBULIN N-ACETYLTRANSFERASE 1"/>
    <property type="match status" value="1"/>
</dbReference>
<evidence type="ECO:0000313" key="6">
    <source>
        <dbReference type="EMBL" id="CAH0383809.1"/>
    </source>
</evidence>
<keyword evidence="7" id="KW-1185">Reference proteome</keyword>
<feature type="binding site" evidence="3">
    <location>
        <begin position="122"/>
        <end position="135"/>
    </location>
    <ligand>
        <name>acetyl-CoA</name>
        <dbReference type="ChEBI" id="CHEBI:57288"/>
    </ligand>
</feature>
<evidence type="ECO:0000256" key="2">
    <source>
        <dbReference type="ARBA" id="ARBA00023315"/>
    </source>
</evidence>
<feature type="domain" description="N-acetyltransferase" evidence="5">
    <location>
        <begin position="1"/>
        <end position="188"/>
    </location>
</feature>
<feature type="region of interest" description="Disordered" evidence="4">
    <location>
        <begin position="273"/>
        <end position="308"/>
    </location>
</feature>